<dbReference type="GO" id="GO:0006085">
    <property type="term" value="P:acetyl-CoA biosynthetic process"/>
    <property type="evidence" value="ECO:0007669"/>
    <property type="project" value="UniProtKB-UniRule"/>
</dbReference>
<evidence type="ECO:0000256" key="6">
    <source>
        <dbReference type="HAMAP-Rule" id="MF_00020"/>
    </source>
</evidence>
<dbReference type="GO" id="GO:0008776">
    <property type="term" value="F:acetate kinase activity"/>
    <property type="evidence" value="ECO:0007669"/>
    <property type="project" value="UniProtKB-UniRule"/>
</dbReference>
<dbReference type="Pfam" id="PF00871">
    <property type="entry name" value="Acetate_kinase"/>
    <property type="match status" value="1"/>
</dbReference>
<dbReference type="InterPro" id="IPR004372">
    <property type="entry name" value="Ac/propionate_kinase"/>
</dbReference>
<proteinExistence type="inferred from homology"/>
<dbReference type="OrthoDB" id="9802453at2"/>
<dbReference type="InterPro" id="IPR043129">
    <property type="entry name" value="ATPase_NBD"/>
</dbReference>
<evidence type="ECO:0000313" key="8">
    <source>
        <dbReference type="EMBL" id="ORW74375.1"/>
    </source>
</evidence>
<feature type="binding site" evidence="6">
    <location>
        <begin position="314"/>
        <end position="318"/>
    </location>
    <ligand>
        <name>ATP</name>
        <dbReference type="ChEBI" id="CHEBI:30616"/>
    </ligand>
</feature>
<comment type="subcellular location">
    <subcellularLocation>
        <location evidence="6">Cytoplasm</location>
    </subcellularLocation>
</comment>
<reference evidence="8 9" key="1">
    <citation type="submission" date="2016-01" db="EMBL/GenBank/DDBJ databases">
        <title>The new phylogeny of the genus Mycobacterium.</title>
        <authorList>
            <person name="Tarcisio F."/>
            <person name="Conor M."/>
            <person name="Antonella G."/>
            <person name="Elisabetta G."/>
            <person name="Giulia F.S."/>
            <person name="Sara T."/>
            <person name="Anna F."/>
            <person name="Clotilde B."/>
            <person name="Roberto B."/>
            <person name="Veronica D.S."/>
            <person name="Fabio R."/>
            <person name="Monica P."/>
            <person name="Olivier J."/>
            <person name="Enrico T."/>
            <person name="Nicola S."/>
        </authorList>
    </citation>
    <scope>NUCLEOTIDE SEQUENCE [LARGE SCALE GENOMIC DNA]</scope>
    <source>
        <strain evidence="8 9">DSM 45176</strain>
    </source>
</reference>
<evidence type="ECO:0000256" key="1">
    <source>
        <dbReference type="ARBA" id="ARBA00008748"/>
    </source>
</evidence>
<dbReference type="Gene3D" id="3.30.420.40">
    <property type="match status" value="2"/>
</dbReference>
<feature type="site" description="Transition state stabilizer" evidence="6">
    <location>
        <position position="164"/>
    </location>
</feature>
<dbReference type="NCBIfam" id="TIGR00016">
    <property type="entry name" value="ackA"/>
    <property type="match status" value="1"/>
</dbReference>
<dbReference type="RefSeq" id="WP_085251408.1">
    <property type="nucleotide sequence ID" value="NZ_JACKSL010000019.1"/>
</dbReference>
<feature type="binding site" evidence="6">
    <location>
        <begin position="266"/>
        <end position="268"/>
    </location>
    <ligand>
        <name>ATP</name>
        <dbReference type="ChEBI" id="CHEBI:30616"/>
    </ligand>
</feature>
<dbReference type="PRINTS" id="PR00471">
    <property type="entry name" value="ACETATEKNASE"/>
</dbReference>
<gene>
    <name evidence="6" type="primary">ackA</name>
    <name evidence="8" type="ORF">AWC22_23360</name>
</gene>
<comment type="caution">
    <text evidence="8">The sequence shown here is derived from an EMBL/GenBank/DDBJ whole genome shotgun (WGS) entry which is preliminary data.</text>
</comment>
<dbReference type="AlphaFoldDB" id="A0A1X2CEB9"/>
<comment type="pathway">
    <text evidence="6">Metabolic intermediate biosynthesis; acetyl-CoA biosynthesis; acetyl-CoA from acetate: step 1/2.</text>
</comment>
<evidence type="ECO:0000256" key="7">
    <source>
        <dbReference type="RuleBase" id="RU003835"/>
    </source>
</evidence>
<keyword evidence="4 6" id="KW-0418">Kinase</keyword>
<dbReference type="PANTHER" id="PTHR21060">
    <property type="entry name" value="ACETATE KINASE"/>
    <property type="match status" value="1"/>
</dbReference>
<keyword evidence="6" id="KW-0963">Cytoplasm</keyword>
<dbReference type="GeneID" id="93492803"/>
<feature type="active site" description="Proton donor/acceptor" evidence="6">
    <location>
        <position position="132"/>
    </location>
</feature>
<dbReference type="GO" id="GO:0005524">
    <property type="term" value="F:ATP binding"/>
    <property type="evidence" value="ECO:0007669"/>
    <property type="project" value="UniProtKB-KW"/>
</dbReference>
<comment type="catalytic activity">
    <reaction evidence="6">
        <text>acetate + ATP = acetyl phosphate + ADP</text>
        <dbReference type="Rhea" id="RHEA:11352"/>
        <dbReference type="ChEBI" id="CHEBI:22191"/>
        <dbReference type="ChEBI" id="CHEBI:30089"/>
        <dbReference type="ChEBI" id="CHEBI:30616"/>
        <dbReference type="ChEBI" id="CHEBI:456216"/>
        <dbReference type="EC" id="2.7.2.1"/>
    </reaction>
</comment>
<dbReference type="InterPro" id="IPR023865">
    <property type="entry name" value="Aliphatic_acid_kinase_CS"/>
</dbReference>
<sequence length="395" mass="42068">MVSTVLVINSGSSSLKFQLVEPGSGESLARGSVEQIGEPSSSVTDHDAALRRAFDMLAADGIDLQTCGLVAVGHRVVHGGNEFHQPTVLDDQVIDKLGELSPLAPLHNPPALLGISVARTLLPEVPHVAVFDTSFFHDLPPAAATYAIDRGLAEQWQIRRYGFHGTSHRYISEQAALFVDRPLSELNQIVLHLGNGASASAIAGGRPVETSMGLTPLEGLVMGTRSGDVDPGVFSYLWRTAKMGVDGIESMLNHKSGVLGLSGERDFRRLRSMIESGDSSAQLAYDVFIHRLRKYIGAYLAVLGHTDVVSFTAGIGEHDAAVRRDSMAGMTELGIELDEDLNAGSSGDARRISSDNSRIEVLVVPTDEELAIARDCLGAIASAAKPGAAGRDRRM</sequence>
<evidence type="ECO:0000256" key="4">
    <source>
        <dbReference type="ARBA" id="ARBA00022777"/>
    </source>
</evidence>
<feature type="binding site" evidence="6">
    <location>
        <position position="75"/>
    </location>
    <ligand>
        <name>substrate</name>
    </ligand>
</feature>
<evidence type="ECO:0000256" key="3">
    <source>
        <dbReference type="ARBA" id="ARBA00022741"/>
    </source>
</evidence>
<keyword evidence="5 6" id="KW-0067">ATP-binding</keyword>
<evidence type="ECO:0000256" key="2">
    <source>
        <dbReference type="ARBA" id="ARBA00022679"/>
    </source>
</evidence>
<comment type="similarity">
    <text evidence="1 6 7">Belongs to the acetokinase family.</text>
</comment>
<feature type="binding site" evidence="6">
    <location>
        <position position="16"/>
    </location>
    <ligand>
        <name>ATP</name>
        <dbReference type="ChEBI" id="CHEBI:30616"/>
    </ligand>
</feature>
<name>A0A1X2CEB9_9MYCO</name>
<dbReference type="GO" id="GO:0000287">
    <property type="term" value="F:magnesium ion binding"/>
    <property type="evidence" value="ECO:0007669"/>
    <property type="project" value="UniProtKB-UniRule"/>
</dbReference>
<dbReference type="UniPathway" id="UPA00340">
    <property type="reaction ID" value="UER00458"/>
</dbReference>
<feature type="binding site" evidence="6">
    <location>
        <position position="9"/>
    </location>
    <ligand>
        <name>Mg(2+)</name>
        <dbReference type="ChEBI" id="CHEBI:18420"/>
    </ligand>
</feature>
<dbReference type="PIRSF" id="PIRSF000722">
    <property type="entry name" value="Acetate_prop_kin"/>
    <property type="match status" value="1"/>
</dbReference>
<comment type="function">
    <text evidence="6">Catalyzes the formation of acetyl phosphate from acetate and ATP. Can also catalyze the reverse reaction.</text>
</comment>
<dbReference type="PANTHER" id="PTHR21060:SF15">
    <property type="entry name" value="ACETATE KINASE-RELATED"/>
    <property type="match status" value="1"/>
</dbReference>
<feature type="binding site" evidence="6">
    <location>
        <position position="368"/>
    </location>
    <ligand>
        <name>Mg(2+)</name>
        <dbReference type="ChEBI" id="CHEBI:18420"/>
    </ligand>
</feature>
<feature type="site" description="Transition state stabilizer" evidence="6">
    <location>
        <position position="225"/>
    </location>
</feature>
<dbReference type="PROSITE" id="PS01075">
    <property type="entry name" value="ACETATE_KINASE_1"/>
    <property type="match status" value="1"/>
</dbReference>
<dbReference type="CDD" id="cd24010">
    <property type="entry name" value="ASKHA_NBD_AcK_PK"/>
    <property type="match status" value="1"/>
</dbReference>
<evidence type="ECO:0000256" key="5">
    <source>
        <dbReference type="ARBA" id="ARBA00022840"/>
    </source>
</evidence>
<dbReference type="HAMAP" id="MF_00020">
    <property type="entry name" value="Acetate_kinase"/>
    <property type="match status" value="1"/>
</dbReference>
<dbReference type="GO" id="GO:0006083">
    <property type="term" value="P:acetate metabolic process"/>
    <property type="evidence" value="ECO:0007669"/>
    <property type="project" value="TreeGrafter"/>
</dbReference>
<dbReference type="SUPFAM" id="SSF53067">
    <property type="entry name" value="Actin-like ATPase domain"/>
    <property type="match status" value="2"/>
</dbReference>
<dbReference type="PROSITE" id="PS01076">
    <property type="entry name" value="ACETATE_KINASE_2"/>
    <property type="match status" value="1"/>
</dbReference>
<organism evidence="8 9">
    <name type="scientific">Mycobacterium riyadhense</name>
    <dbReference type="NCBI Taxonomy" id="486698"/>
    <lineage>
        <taxon>Bacteria</taxon>
        <taxon>Bacillati</taxon>
        <taxon>Actinomycetota</taxon>
        <taxon>Actinomycetes</taxon>
        <taxon>Mycobacteriales</taxon>
        <taxon>Mycobacteriaceae</taxon>
        <taxon>Mycobacterium</taxon>
    </lineage>
</organism>
<keyword evidence="9" id="KW-1185">Reference proteome</keyword>
<dbReference type="InterPro" id="IPR000890">
    <property type="entry name" value="Aliphatic_acid_kin_short-chain"/>
</dbReference>
<dbReference type="GO" id="GO:0005737">
    <property type="term" value="C:cytoplasm"/>
    <property type="evidence" value="ECO:0007669"/>
    <property type="project" value="UniProtKB-SubCell"/>
</dbReference>
<keyword evidence="2 6" id="KW-0808">Transferase</keyword>
<keyword evidence="3 6" id="KW-0547">Nucleotide-binding</keyword>
<keyword evidence="6" id="KW-0479">Metal-binding</keyword>
<dbReference type="Proteomes" id="UP000193087">
    <property type="component" value="Unassembled WGS sequence"/>
</dbReference>
<accession>A0A1X2CEB9</accession>
<keyword evidence="6" id="KW-0460">Magnesium</keyword>
<feature type="binding site" evidence="6">
    <location>
        <begin position="192"/>
        <end position="196"/>
    </location>
    <ligand>
        <name>ATP</name>
        <dbReference type="ChEBI" id="CHEBI:30616"/>
    </ligand>
</feature>
<protein>
    <recommendedName>
        <fullName evidence="6">Acetate kinase</fullName>
        <ecNumber evidence="6">2.7.2.1</ecNumber>
    </recommendedName>
    <alternativeName>
        <fullName evidence="6">Acetokinase</fullName>
    </alternativeName>
</protein>
<comment type="cofactor">
    <cofactor evidence="6">
        <name>Mg(2+)</name>
        <dbReference type="ChEBI" id="CHEBI:18420"/>
    </cofactor>
    <cofactor evidence="6">
        <name>Mn(2+)</name>
        <dbReference type="ChEBI" id="CHEBI:29035"/>
    </cofactor>
    <text evidence="6">Mg(2+). Can also accept Mn(2+).</text>
</comment>
<dbReference type="EC" id="2.7.2.1" evidence="6"/>
<comment type="subunit">
    <text evidence="6">Homodimer.</text>
</comment>
<dbReference type="STRING" id="486698.AWC22_23360"/>
<dbReference type="EMBL" id="LQPQ01000121">
    <property type="protein sequence ID" value="ORW74375.1"/>
    <property type="molecule type" value="Genomic_DNA"/>
</dbReference>
<evidence type="ECO:0000313" key="9">
    <source>
        <dbReference type="Proteomes" id="UP000193087"/>
    </source>
</evidence>